<dbReference type="EC" id="2.7.1.170" evidence="1"/>
<comment type="function">
    <text evidence="1">Catalyzes the specific phosphorylation of 1,6-anhydro-N-acetylmuramic acid (anhMurNAc) with the simultaneous cleavage of the 1,6-anhydro ring, generating MurNAc-6-P. Is required for the utilization of anhMurNAc either imported from the medium or derived from its own cell wall murein, and thus plays a role in cell wall recycling.</text>
</comment>
<dbReference type="PANTHER" id="PTHR30605:SF0">
    <property type="entry name" value="ANHYDRO-N-ACETYLMURAMIC ACID KINASE"/>
    <property type="match status" value="1"/>
</dbReference>
<keyword evidence="1" id="KW-0808">Transferase</keyword>
<reference evidence="2 3" key="1">
    <citation type="submission" date="2017-01" db="EMBL/GenBank/DDBJ databases">
        <title>Complete Genome Sequence of Paenalcaligenes hominis, Isolated from a paraplegic Patient with neurogenic bladder.</title>
        <authorList>
            <person name="Mukhopadhyay R."/>
            <person name="Joaquin J."/>
            <person name="Hogue R."/>
            <person name="Kilaru A."/>
            <person name="Jospin G."/>
            <person name="Mars K."/>
            <person name="Eisen J.A."/>
            <person name="Chaturvedi V."/>
        </authorList>
    </citation>
    <scope>NUCLEOTIDE SEQUENCE [LARGE SCALE GENOMIC DNA]</scope>
    <source>
        <strain evidence="2 3">15S00501</strain>
    </source>
</reference>
<proteinExistence type="inferred from homology"/>
<dbReference type="InterPro" id="IPR043129">
    <property type="entry name" value="ATPase_NBD"/>
</dbReference>
<keyword evidence="1" id="KW-0547">Nucleotide-binding</keyword>
<gene>
    <name evidence="1" type="primary">anmK</name>
    <name evidence="2" type="ORF">PAEH1_06525</name>
</gene>
<dbReference type="AlphaFoldDB" id="A0A1U9JZR4"/>
<dbReference type="GO" id="GO:0009254">
    <property type="term" value="P:peptidoglycan turnover"/>
    <property type="evidence" value="ECO:0007669"/>
    <property type="project" value="UniProtKB-UniRule"/>
</dbReference>
<dbReference type="STRING" id="643674.PAEH1_06525"/>
<dbReference type="SUPFAM" id="SSF53067">
    <property type="entry name" value="Actin-like ATPase domain"/>
    <property type="match status" value="1"/>
</dbReference>
<dbReference type="HAMAP" id="MF_01270">
    <property type="entry name" value="AnhMurNAc_kinase"/>
    <property type="match status" value="1"/>
</dbReference>
<name>A0A1U9JZR4_9BURK</name>
<keyword evidence="1" id="KW-0119">Carbohydrate metabolism</keyword>
<keyword evidence="1" id="KW-0067">ATP-binding</keyword>
<dbReference type="EMBL" id="CP019697">
    <property type="protein sequence ID" value="AQS51293.1"/>
    <property type="molecule type" value="Genomic_DNA"/>
</dbReference>
<dbReference type="InterPro" id="IPR005338">
    <property type="entry name" value="Anhydro_N_Ac-Mur_kinase"/>
</dbReference>
<dbReference type="GO" id="GO:0005524">
    <property type="term" value="F:ATP binding"/>
    <property type="evidence" value="ECO:0007669"/>
    <property type="project" value="UniProtKB-UniRule"/>
</dbReference>
<organism evidence="2 3">
    <name type="scientific">Paenalcaligenes hominis</name>
    <dbReference type="NCBI Taxonomy" id="643674"/>
    <lineage>
        <taxon>Bacteria</taxon>
        <taxon>Pseudomonadati</taxon>
        <taxon>Pseudomonadota</taxon>
        <taxon>Betaproteobacteria</taxon>
        <taxon>Burkholderiales</taxon>
        <taxon>Alcaligenaceae</taxon>
        <taxon>Paenalcaligenes</taxon>
    </lineage>
</organism>
<comment type="pathway">
    <text evidence="1">Amino-sugar metabolism; 1,6-anhydro-N-acetylmuramate degradation.</text>
</comment>
<dbReference type="Pfam" id="PF03702">
    <property type="entry name" value="AnmK"/>
    <property type="match status" value="1"/>
</dbReference>
<dbReference type="UniPathway" id="UPA00343"/>
<dbReference type="KEGG" id="phn:PAEH1_06525"/>
<dbReference type="NCBIfam" id="NF007139">
    <property type="entry name" value="PRK09585.1-3"/>
    <property type="match status" value="1"/>
</dbReference>
<feature type="binding site" evidence="1">
    <location>
        <begin position="9"/>
        <end position="16"/>
    </location>
    <ligand>
        <name>ATP</name>
        <dbReference type="ChEBI" id="CHEBI:30616"/>
    </ligand>
</feature>
<dbReference type="OrthoDB" id="9763949at2"/>
<accession>A0A1U9JZR4</accession>
<dbReference type="GO" id="GO:0016301">
    <property type="term" value="F:kinase activity"/>
    <property type="evidence" value="ECO:0007669"/>
    <property type="project" value="UniProtKB-KW"/>
</dbReference>
<evidence type="ECO:0000313" key="3">
    <source>
        <dbReference type="Proteomes" id="UP000189369"/>
    </source>
</evidence>
<keyword evidence="1 2" id="KW-0418">Kinase</keyword>
<comment type="catalytic activity">
    <reaction evidence="1">
        <text>1,6-anhydro-N-acetyl-beta-muramate + ATP + H2O = N-acetyl-D-muramate 6-phosphate + ADP + H(+)</text>
        <dbReference type="Rhea" id="RHEA:24952"/>
        <dbReference type="ChEBI" id="CHEBI:15377"/>
        <dbReference type="ChEBI" id="CHEBI:15378"/>
        <dbReference type="ChEBI" id="CHEBI:30616"/>
        <dbReference type="ChEBI" id="CHEBI:58690"/>
        <dbReference type="ChEBI" id="CHEBI:58722"/>
        <dbReference type="ChEBI" id="CHEBI:456216"/>
        <dbReference type="EC" id="2.7.1.170"/>
    </reaction>
</comment>
<dbReference type="PANTHER" id="PTHR30605">
    <property type="entry name" value="ANHYDRO-N-ACETYLMURAMIC ACID KINASE"/>
    <property type="match status" value="1"/>
</dbReference>
<comment type="pathway">
    <text evidence="1">Cell wall biogenesis; peptidoglycan recycling.</text>
</comment>
<protein>
    <recommendedName>
        <fullName evidence="1">Anhydro-N-acetylmuramic acid kinase</fullName>
        <ecNumber evidence="1">2.7.1.170</ecNumber>
    </recommendedName>
    <alternativeName>
        <fullName evidence="1">AnhMurNAc kinase</fullName>
    </alternativeName>
</protein>
<dbReference type="GO" id="GO:0097175">
    <property type="term" value="P:1,6-anhydro-N-acetyl-beta-muramic acid catabolic process"/>
    <property type="evidence" value="ECO:0007669"/>
    <property type="project" value="UniProtKB-UniRule"/>
</dbReference>
<evidence type="ECO:0000256" key="1">
    <source>
        <dbReference type="HAMAP-Rule" id="MF_01270"/>
    </source>
</evidence>
<dbReference type="Proteomes" id="UP000189369">
    <property type="component" value="Chromosome"/>
</dbReference>
<dbReference type="GO" id="GO:0016773">
    <property type="term" value="F:phosphotransferase activity, alcohol group as acceptor"/>
    <property type="evidence" value="ECO:0007669"/>
    <property type="project" value="UniProtKB-UniRule"/>
</dbReference>
<comment type="similarity">
    <text evidence="1">Belongs to the anhydro-N-acetylmuramic acid kinase family.</text>
</comment>
<dbReference type="GO" id="GO:0006040">
    <property type="term" value="P:amino sugar metabolic process"/>
    <property type="evidence" value="ECO:0007669"/>
    <property type="project" value="InterPro"/>
</dbReference>
<dbReference type="UniPathway" id="UPA00544"/>
<sequence>MLYIGLMSGTSTDGVDAALCRISAVNSVKVLAHTALSMPASLRAELLALNRAGHNELHRAALAAQALVRLYATSCTKLLQENGLTPAAIRAIGAHGQTVRHAPELGYSWQLNAPALLAELTGIDVIADFRSRDLAAGGQGAPLVPLFHQAIFSSAQARVVLNLGGMANISILRPGQPAIGFDTGPANALMDEWIDTHLGQRYDAAGQWAASACPHLGLLDHLLSESWLHQPPPKSTGRDLFNSAWLAQHLAYYPDLSPATVQATLALFTARSIAYAIRDYAADSTELIVCGGGAYNSHLLDLLAQEIKKPVYISDGFGIGAQEVEAAAFAWLAYAYQHDIPASHPAVTGATHSRLLGAWYKA</sequence>
<evidence type="ECO:0000313" key="2">
    <source>
        <dbReference type="EMBL" id="AQS51293.1"/>
    </source>
</evidence>
<dbReference type="Gene3D" id="3.30.420.40">
    <property type="match status" value="2"/>
</dbReference>